<keyword evidence="8" id="KW-1185">Reference proteome</keyword>
<dbReference type="GO" id="GO:0003690">
    <property type="term" value="F:double-stranded DNA binding"/>
    <property type="evidence" value="ECO:0007669"/>
    <property type="project" value="TreeGrafter"/>
</dbReference>
<evidence type="ECO:0000259" key="6">
    <source>
        <dbReference type="Pfam" id="PF07106"/>
    </source>
</evidence>
<evidence type="ECO:0000256" key="1">
    <source>
        <dbReference type="ARBA" id="ARBA00004123"/>
    </source>
</evidence>
<evidence type="ECO:0000313" key="8">
    <source>
        <dbReference type="Proteomes" id="UP000051952"/>
    </source>
</evidence>
<gene>
    <name evidence="7" type="ORF">BSAL_91040</name>
</gene>
<dbReference type="GO" id="GO:0007129">
    <property type="term" value="P:homologous chromosome pairing at meiosis"/>
    <property type="evidence" value="ECO:0007669"/>
    <property type="project" value="TreeGrafter"/>
</dbReference>
<dbReference type="GO" id="GO:0010774">
    <property type="term" value="P:meiotic strand invasion involved in reciprocal meiotic recombination"/>
    <property type="evidence" value="ECO:0007669"/>
    <property type="project" value="TreeGrafter"/>
</dbReference>
<dbReference type="Pfam" id="PF07106">
    <property type="entry name" value="WHD_TBPIP"/>
    <property type="match status" value="1"/>
</dbReference>
<feature type="domain" description="Homologous-pairing protein 2 winged helix" evidence="6">
    <location>
        <begin position="19"/>
        <end position="76"/>
    </location>
</feature>
<dbReference type="GO" id="GO:0000709">
    <property type="term" value="P:meiotic joint molecule formation"/>
    <property type="evidence" value="ECO:0007669"/>
    <property type="project" value="TreeGrafter"/>
</dbReference>
<evidence type="ECO:0000256" key="3">
    <source>
        <dbReference type="ARBA" id="ARBA00023172"/>
    </source>
</evidence>
<dbReference type="Gene3D" id="1.10.10.10">
    <property type="entry name" value="Winged helix-like DNA-binding domain superfamily/Winged helix DNA-binding domain"/>
    <property type="match status" value="1"/>
</dbReference>
<dbReference type="EMBL" id="CYKH01001210">
    <property type="protein sequence ID" value="CUG85905.1"/>
    <property type="molecule type" value="Genomic_DNA"/>
</dbReference>
<dbReference type="InterPro" id="IPR010776">
    <property type="entry name" value="Hop2_WH_dom"/>
</dbReference>
<dbReference type="InterPro" id="IPR036388">
    <property type="entry name" value="WH-like_DNA-bd_sf"/>
</dbReference>
<evidence type="ECO:0000256" key="5">
    <source>
        <dbReference type="ARBA" id="ARBA00023254"/>
    </source>
</evidence>
<protein>
    <recommendedName>
        <fullName evidence="6">Homologous-pairing protein 2 winged helix domain-containing protein</fullName>
    </recommendedName>
</protein>
<dbReference type="GO" id="GO:0000794">
    <property type="term" value="C:condensed nuclear chromosome"/>
    <property type="evidence" value="ECO:0007669"/>
    <property type="project" value="TreeGrafter"/>
</dbReference>
<keyword evidence="3" id="KW-0233">DNA recombination</keyword>
<organism evidence="7 8">
    <name type="scientific">Bodo saltans</name>
    <name type="common">Flagellated protozoan</name>
    <dbReference type="NCBI Taxonomy" id="75058"/>
    <lineage>
        <taxon>Eukaryota</taxon>
        <taxon>Discoba</taxon>
        <taxon>Euglenozoa</taxon>
        <taxon>Kinetoplastea</taxon>
        <taxon>Metakinetoplastina</taxon>
        <taxon>Eubodonida</taxon>
        <taxon>Bodonidae</taxon>
        <taxon>Bodo</taxon>
    </lineage>
</organism>
<comment type="subcellular location">
    <subcellularLocation>
        <location evidence="1">Nucleus</location>
    </subcellularLocation>
</comment>
<dbReference type="VEuPathDB" id="TriTrypDB:BSAL_91040"/>
<dbReference type="OrthoDB" id="272266at2759"/>
<accession>A0A0S4J6Z3</accession>
<comment type="similarity">
    <text evidence="2">Belongs to the HOP2 family.</text>
</comment>
<dbReference type="PANTHER" id="PTHR15938">
    <property type="entry name" value="TBP-1 INTERACTING PROTEIN"/>
    <property type="match status" value="1"/>
</dbReference>
<reference evidence="8" key="1">
    <citation type="submission" date="2015-09" db="EMBL/GenBank/DDBJ databases">
        <authorList>
            <consortium name="Pathogen Informatics"/>
        </authorList>
    </citation>
    <scope>NUCLEOTIDE SEQUENCE [LARGE SCALE GENOMIC DNA]</scope>
    <source>
        <strain evidence="8">Lake Konstanz</strain>
    </source>
</reference>
<evidence type="ECO:0000256" key="4">
    <source>
        <dbReference type="ARBA" id="ARBA00023242"/>
    </source>
</evidence>
<name>A0A0S4J6Z3_BODSA</name>
<dbReference type="OMA" id="ICEHIID"/>
<dbReference type="PANTHER" id="PTHR15938:SF0">
    <property type="entry name" value="HOMOLOGOUS-PAIRING PROTEIN 2 HOMOLOG"/>
    <property type="match status" value="1"/>
</dbReference>
<evidence type="ECO:0000313" key="7">
    <source>
        <dbReference type="EMBL" id="CUG85905.1"/>
    </source>
</evidence>
<keyword evidence="4" id="KW-0539">Nucleus</keyword>
<proteinExistence type="inferred from homology"/>
<keyword evidence="5" id="KW-0469">Meiosis</keyword>
<dbReference type="GO" id="GO:0120230">
    <property type="term" value="F:recombinase activator activity"/>
    <property type="evidence" value="ECO:0007669"/>
    <property type="project" value="TreeGrafter"/>
</dbReference>
<evidence type="ECO:0000256" key="2">
    <source>
        <dbReference type="ARBA" id="ARBA00007922"/>
    </source>
</evidence>
<sequence>MSARKPAAAKPAKIKEGVDDIVLQWFKDNNRPATTQGVVDALGSRIAKPACQKSLDALVEQTNLLVKEVKKAKYYYLDQAKFLASSTEDPNANKPDETLAVAVVVEGTEALSEEAAQLEELRTTFITLSKEEQSATIHLTRLQSRRTRNDGQEMISRLEGELLAAQQRLSSLSSTTEVAIDWPLLKQQYTSFRSLWRQRRQICEHIIDAVSGDGPRDDIIEESGVTIDSAVQVSFEDSAVNTKKRGR</sequence>
<dbReference type="Proteomes" id="UP000051952">
    <property type="component" value="Unassembled WGS sequence"/>
</dbReference>
<dbReference type="GO" id="GO:0120231">
    <property type="term" value="C:DNA recombinase auxiliary factor complex"/>
    <property type="evidence" value="ECO:0007669"/>
    <property type="project" value="TreeGrafter"/>
</dbReference>
<dbReference type="AlphaFoldDB" id="A0A0S4J6Z3"/>